<dbReference type="InterPro" id="IPR051212">
    <property type="entry name" value="Type-I_RE_S_subunit"/>
</dbReference>
<dbReference type="REBASE" id="355273">
    <property type="entry name" value="S.PbaV202ORF30150P"/>
</dbReference>
<evidence type="ECO:0000313" key="3">
    <source>
        <dbReference type="EMBL" id="QDU09642.1"/>
    </source>
</evidence>
<dbReference type="InterPro" id="IPR044946">
    <property type="entry name" value="Restrct_endonuc_typeI_TRD_sf"/>
</dbReference>
<dbReference type="Proteomes" id="UP000318384">
    <property type="component" value="Chromosome"/>
</dbReference>
<reference evidence="3 4" key="1">
    <citation type="submission" date="2019-03" db="EMBL/GenBank/DDBJ databases">
        <title>Deep-cultivation of Planctomycetes and their phenomic and genomic characterization uncovers novel biology.</title>
        <authorList>
            <person name="Wiegand S."/>
            <person name="Jogler M."/>
            <person name="Boedeker C."/>
            <person name="Pinto D."/>
            <person name="Vollmers J."/>
            <person name="Rivas-Marin E."/>
            <person name="Kohn T."/>
            <person name="Peeters S.H."/>
            <person name="Heuer A."/>
            <person name="Rast P."/>
            <person name="Oberbeckmann S."/>
            <person name="Bunk B."/>
            <person name="Jeske O."/>
            <person name="Meyerdierks A."/>
            <person name="Storesund J.E."/>
            <person name="Kallscheuer N."/>
            <person name="Luecker S."/>
            <person name="Lage O.M."/>
            <person name="Pohl T."/>
            <person name="Merkel B.J."/>
            <person name="Hornburger P."/>
            <person name="Mueller R.-W."/>
            <person name="Bruemmer F."/>
            <person name="Labrenz M."/>
            <person name="Spormann A.M."/>
            <person name="Op den Camp H."/>
            <person name="Overmann J."/>
            <person name="Amann R."/>
            <person name="Jetten M.S.M."/>
            <person name="Mascher T."/>
            <person name="Medema M.H."/>
            <person name="Devos D.P."/>
            <person name="Kaster A.-K."/>
            <person name="Ovreas L."/>
            <person name="Rohde M."/>
            <person name="Galperin M.Y."/>
            <person name="Jogler C."/>
        </authorList>
    </citation>
    <scope>NUCLEOTIDE SEQUENCE [LARGE SCALE GENOMIC DNA]</scope>
    <source>
        <strain evidence="3 4">V202</strain>
    </source>
</reference>
<dbReference type="AlphaFoldDB" id="A0A517WWR9"/>
<keyword evidence="1" id="KW-0680">Restriction system</keyword>
<evidence type="ECO:0000256" key="1">
    <source>
        <dbReference type="ARBA" id="ARBA00022747"/>
    </source>
</evidence>
<dbReference type="EMBL" id="CP037422">
    <property type="protein sequence ID" value="QDU09642.1"/>
    <property type="molecule type" value="Genomic_DNA"/>
</dbReference>
<evidence type="ECO:0000256" key="2">
    <source>
        <dbReference type="ARBA" id="ARBA00023125"/>
    </source>
</evidence>
<keyword evidence="4" id="KW-1185">Reference proteome</keyword>
<proteinExistence type="predicted"/>
<gene>
    <name evidence="3" type="ORF">V202x_30180</name>
</gene>
<sequence length="648" mass="75202">MIDGLKPYSDYKDSALPWLGKIPAHWTEKRAKYFYREVDERSTTGTEELLSVSHKTGVTPRPKHVTMFKAESNIGHKICRSEDLVINTMWAFMAALGVSRQVGVVSPSYGVYRPIRMGELHPQYIDRLLRIEAYKSEYLCRSTGIRASRLRLYPDEFLRIPILSPPPEEQSAIVRFLDHADRRIRRYIRAKRKLIELLNEQKQALIHQAVTRGLDPHIKLKPSGVKWIGDVPEHWEVQRCRYIFREVDKRSLDGSELHLSMSQKLGLVPSHQVDNRTLVSENYAGGKLCEVNDLVLNRLKAHLGVFSLARNDGVISPDYTVLRAIDICGVEYFEHLLKSPACRYELRVRAKGIVEGFWRLYTDDFYDIRLPVPPAEERNQIVARLAEIVADCEVVCTRADRECDLLREYRTRLIADVVTGKLDVREAAAQLDGQVVEEPSKRRSAKQPNKHFYRSVLAAEIVDRHQGERRFGRIKLQKALVLAEYHLQLTEIQSDLKRAAAGPFDNAMMRSIDAQLKKQKWFEAYKSEDAGYQYKPLKKRGSHQTYFDRYWSSKQADFDRLISLLKPMRTIQAEIVATLYSAWNDFLIDGEQFDDDRLVAEVLTNWHPKKERITRNRWHKAIQWMRDYELVPTGFGAHTQQATKKVKK</sequence>
<dbReference type="RefSeq" id="WP_145176177.1">
    <property type="nucleotide sequence ID" value="NZ_CP037422.1"/>
</dbReference>
<evidence type="ECO:0000313" key="4">
    <source>
        <dbReference type="Proteomes" id="UP000318384"/>
    </source>
</evidence>
<dbReference type="GO" id="GO:0003677">
    <property type="term" value="F:DNA binding"/>
    <property type="evidence" value="ECO:0007669"/>
    <property type="project" value="UniProtKB-KW"/>
</dbReference>
<evidence type="ECO:0008006" key="5">
    <source>
        <dbReference type="Google" id="ProtNLM"/>
    </source>
</evidence>
<protein>
    <recommendedName>
        <fullName evidence="5">Type I restriction modification DNA specificity domain protein</fullName>
    </recommendedName>
</protein>
<dbReference type="OrthoDB" id="9795776at2"/>
<dbReference type="PANTHER" id="PTHR43140:SF1">
    <property type="entry name" value="TYPE I RESTRICTION ENZYME ECOKI SPECIFICITY SUBUNIT"/>
    <property type="match status" value="1"/>
</dbReference>
<accession>A0A517WWR9</accession>
<organism evidence="3 4">
    <name type="scientific">Gimesia aquarii</name>
    <dbReference type="NCBI Taxonomy" id="2527964"/>
    <lineage>
        <taxon>Bacteria</taxon>
        <taxon>Pseudomonadati</taxon>
        <taxon>Planctomycetota</taxon>
        <taxon>Planctomycetia</taxon>
        <taxon>Planctomycetales</taxon>
        <taxon>Planctomycetaceae</taxon>
        <taxon>Gimesia</taxon>
    </lineage>
</organism>
<keyword evidence="2" id="KW-0238">DNA-binding</keyword>
<dbReference type="PANTHER" id="PTHR43140">
    <property type="entry name" value="TYPE-1 RESTRICTION ENZYME ECOKI SPECIFICITY PROTEIN"/>
    <property type="match status" value="1"/>
</dbReference>
<dbReference type="Gene3D" id="3.90.220.20">
    <property type="entry name" value="DNA methylase specificity domains"/>
    <property type="match status" value="2"/>
</dbReference>
<name>A0A517WWR9_9PLAN</name>
<dbReference type="SUPFAM" id="SSF116734">
    <property type="entry name" value="DNA methylase specificity domain"/>
    <property type="match status" value="2"/>
</dbReference>
<dbReference type="GO" id="GO:0009307">
    <property type="term" value="P:DNA restriction-modification system"/>
    <property type="evidence" value="ECO:0007669"/>
    <property type="project" value="UniProtKB-KW"/>
</dbReference>